<dbReference type="InterPro" id="IPR012347">
    <property type="entry name" value="Ferritin-like"/>
</dbReference>
<accession>A0ABV9P7P8</accession>
<dbReference type="InterPro" id="IPR016920">
    <property type="entry name" value="UCP029477"/>
</dbReference>
<dbReference type="CDD" id="cd00657">
    <property type="entry name" value="Ferritin_like"/>
    <property type="match status" value="1"/>
</dbReference>
<dbReference type="PIRSF" id="PIRSF029477">
    <property type="entry name" value="UCP029477"/>
    <property type="match status" value="1"/>
</dbReference>
<dbReference type="Proteomes" id="UP001595885">
    <property type="component" value="Unassembled WGS sequence"/>
</dbReference>
<evidence type="ECO:0000259" key="1">
    <source>
        <dbReference type="Pfam" id="PF09537"/>
    </source>
</evidence>
<keyword evidence="3" id="KW-1185">Reference proteome</keyword>
<dbReference type="Pfam" id="PF09537">
    <property type="entry name" value="DUF2383"/>
    <property type="match status" value="1"/>
</dbReference>
<dbReference type="InterPro" id="IPR009078">
    <property type="entry name" value="Ferritin-like_SF"/>
</dbReference>
<feature type="domain" description="DUF2383" evidence="1">
    <location>
        <begin position="7"/>
        <end position="114"/>
    </location>
</feature>
<proteinExistence type="predicted"/>
<sequence length="148" mass="16122">MKATENVKILNGLISILDDGKVGYTNAAENCEDESLKTEFLSIARERALMIVQLQDEVKDLGQSTDATDGPLGAVHRVWIDFKSLITGHDNDAIIEACMTGEQYAIATYKKALDNKSFSASTETVVVSQLAMIERALAKIKSLKTIDA</sequence>
<organism evidence="2 3">
    <name type="scientific">Flavobacterium ponti</name>
    <dbReference type="NCBI Taxonomy" id="665133"/>
    <lineage>
        <taxon>Bacteria</taxon>
        <taxon>Pseudomonadati</taxon>
        <taxon>Bacteroidota</taxon>
        <taxon>Flavobacteriia</taxon>
        <taxon>Flavobacteriales</taxon>
        <taxon>Flavobacteriaceae</taxon>
        <taxon>Flavobacterium</taxon>
    </lineage>
</organism>
<dbReference type="InterPro" id="IPR019052">
    <property type="entry name" value="DUF2383"/>
</dbReference>
<dbReference type="NCBIfam" id="TIGR02284">
    <property type="entry name" value="PA2169 family four-helix-bundle protein"/>
    <property type="match status" value="1"/>
</dbReference>
<gene>
    <name evidence="2" type="ORF">ACFO3U_12355</name>
</gene>
<comment type="caution">
    <text evidence="2">The sequence shown here is derived from an EMBL/GenBank/DDBJ whole genome shotgun (WGS) entry which is preliminary data.</text>
</comment>
<dbReference type="EMBL" id="JBHSGW010000027">
    <property type="protein sequence ID" value="MFC4740786.1"/>
    <property type="molecule type" value="Genomic_DNA"/>
</dbReference>
<dbReference type="Gene3D" id="1.20.1260.10">
    <property type="match status" value="1"/>
</dbReference>
<protein>
    <submittedName>
        <fullName evidence="2">PA2169 family four-helix-bundle protein</fullName>
    </submittedName>
</protein>
<evidence type="ECO:0000313" key="2">
    <source>
        <dbReference type="EMBL" id="MFC4740786.1"/>
    </source>
</evidence>
<evidence type="ECO:0000313" key="3">
    <source>
        <dbReference type="Proteomes" id="UP001595885"/>
    </source>
</evidence>
<dbReference type="RefSeq" id="WP_379742853.1">
    <property type="nucleotide sequence ID" value="NZ_JBHSGW010000027.1"/>
</dbReference>
<name>A0ABV9P7P8_9FLAO</name>
<dbReference type="SUPFAM" id="SSF47240">
    <property type="entry name" value="Ferritin-like"/>
    <property type="match status" value="1"/>
</dbReference>
<dbReference type="InterPro" id="IPR011971">
    <property type="entry name" value="CHP02284"/>
</dbReference>
<reference evidence="3" key="1">
    <citation type="journal article" date="2019" name="Int. J. Syst. Evol. Microbiol.">
        <title>The Global Catalogue of Microorganisms (GCM) 10K type strain sequencing project: providing services to taxonomists for standard genome sequencing and annotation.</title>
        <authorList>
            <consortium name="The Broad Institute Genomics Platform"/>
            <consortium name="The Broad Institute Genome Sequencing Center for Infectious Disease"/>
            <person name="Wu L."/>
            <person name="Ma J."/>
        </authorList>
    </citation>
    <scope>NUCLEOTIDE SEQUENCE [LARGE SCALE GENOMIC DNA]</scope>
    <source>
        <strain evidence="3">CCUG 50349</strain>
    </source>
</reference>